<organism evidence="7">
    <name type="scientific">Chaetoceros debilis</name>
    <dbReference type="NCBI Taxonomy" id="122233"/>
    <lineage>
        <taxon>Eukaryota</taxon>
        <taxon>Sar</taxon>
        <taxon>Stramenopiles</taxon>
        <taxon>Ochrophyta</taxon>
        <taxon>Bacillariophyta</taxon>
        <taxon>Coscinodiscophyceae</taxon>
        <taxon>Chaetocerotophycidae</taxon>
        <taxon>Chaetocerotales</taxon>
        <taxon>Chaetocerotaceae</taxon>
        <taxon>Chaetoceros</taxon>
    </lineage>
</organism>
<gene>
    <name evidence="7" type="ORF">CDEB00056_LOCUS6111</name>
</gene>
<dbReference type="InterPro" id="IPR017850">
    <property type="entry name" value="Alkaline_phosphatase_core_sf"/>
</dbReference>
<comment type="similarity">
    <text evidence="1">Belongs to the sulfatase family.</text>
</comment>
<feature type="chain" id="PRO_5031061518" description="Sulfatase N-terminal domain-containing protein" evidence="5">
    <location>
        <begin position="25"/>
        <end position="594"/>
    </location>
</feature>
<dbReference type="Gene3D" id="3.40.720.10">
    <property type="entry name" value="Alkaline Phosphatase, subunit A"/>
    <property type="match status" value="1"/>
</dbReference>
<dbReference type="PANTHER" id="PTHR42693:SF53">
    <property type="entry name" value="ENDO-4-O-SULFATASE"/>
    <property type="match status" value="1"/>
</dbReference>
<evidence type="ECO:0000256" key="3">
    <source>
        <dbReference type="ARBA" id="ARBA00022801"/>
    </source>
</evidence>
<dbReference type="PANTHER" id="PTHR42693">
    <property type="entry name" value="ARYLSULFATASE FAMILY MEMBER"/>
    <property type="match status" value="1"/>
</dbReference>
<dbReference type="SUPFAM" id="SSF53649">
    <property type="entry name" value="Alkaline phosphatase-like"/>
    <property type="match status" value="1"/>
</dbReference>
<dbReference type="PROSITE" id="PS00523">
    <property type="entry name" value="SULFATASE_1"/>
    <property type="match status" value="1"/>
</dbReference>
<evidence type="ECO:0000313" key="7">
    <source>
        <dbReference type="EMBL" id="CAE0461270.1"/>
    </source>
</evidence>
<dbReference type="AlphaFoldDB" id="A0A7S3V6W3"/>
<dbReference type="InterPro" id="IPR024607">
    <property type="entry name" value="Sulfatase_CS"/>
</dbReference>
<accession>A0A7S3V6W3</accession>
<dbReference type="Pfam" id="PF00884">
    <property type="entry name" value="Sulfatase"/>
    <property type="match status" value="1"/>
</dbReference>
<feature type="signal peptide" evidence="5">
    <location>
        <begin position="1"/>
        <end position="24"/>
    </location>
</feature>
<dbReference type="InterPro" id="IPR050738">
    <property type="entry name" value="Sulfatase"/>
</dbReference>
<evidence type="ECO:0000256" key="4">
    <source>
        <dbReference type="ARBA" id="ARBA00022837"/>
    </source>
</evidence>
<dbReference type="GO" id="GO:0046872">
    <property type="term" value="F:metal ion binding"/>
    <property type="evidence" value="ECO:0007669"/>
    <property type="project" value="UniProtKB-KW"/>
</dbReference>
<protein>
    <recommendedName>
        <fullName evidence="6">Sulfatase N-terminal domain-containing protein</fullName>
    </recommendedName>
</protein>
<sequence length="594" mass="67640">MPGILHHLSAFLIAACFLTAKVLCEDTSTPPNVIIIMTDEQNLRTIGAYRDLMSNEQAFQWGQNVFVDTPNIDRLANEGVIFDNFYAVTPLCTPSRASFMTGLYPKQTGAWKNHGTLKKNKHSFAEDLMDTHDTVYLGKWHLNGVTKDSTDFNNNPNRKFGFKNTSFQYNRGHWKYFSQEKWKVTAYDWSQRGMFANNEEQNYATDFLFDKAISFMKNKKDKGKNFAVMLSIADPHAPNEVRAPYNEMYNHISFQLPSTGKKAMRLNPALPDWGQVDTFSPETAESNISDWENDTVLQKGMQNVFGMIKLIDDNVGKMLQFFDDENLADDTIVIFTSDHGDMMGEHGRLNKGVPYKASAQVPMIMRWPNKIDSGKIIKTAYSSVDFAPSLLGMMSVEAKNINSSGIDGSSEIMRSGQISFNEEQIRFLTDSKMKRWAAAITGQYKLVLSKDGPWLFDMIKDPDEMINYYEDPKYTQLASTLKNALIDTIDKFNFPLKQRSYLADTPECWDSKNEISGWDNNLCSDLNDIQNRPACQWDFVSSQCPRVCGECCHDSSGEFWLFKAMRTCAEIQEEERFCQHSAAQLFCPESCGLC</sequence>
<dbReference type="InterPro" id="IPR000917">
    <property type="entry name" value="Sulfatase_N"/>
</dbReference>
<proteinExistence type="inferred from homology"/>
<evidence type="ECO:0000259" key="6">
    <source>
        <dbReference type="Pfam" id="PF00884"/>
    </source>
</evidence>
<keyword evidence="2" id="KW-0479">Metal-binding</keyword>
<keyword evidence="4" id="KW-0106">Calcium</keyword>
<evidence type="ECO:0000256" key="2">
    <source>
        <dbReference type="ARBA" id="ARBA00022723"/>
    </source>
</evidence>
<reference evidence="7" key="1">
    <citation type="submission" date="2021-01" db="EMBL/GenBank/DDBJ databases">
        <authorList>
            <person name="Corre E."/>
            <person name="Pelletier E."/>
            <person name="Niang G."/>
            <person name="Scheremetjew M."/>
            <person name="Finn R."/>
            <person name="Kale V."/>
            <person name="Holt S."/>
            <person name="Cochrane G."/>
            <person name="Meng A."/>
            <person name="Brown T."/>
            <person name="Cohen L."/>
        </authorList>
    </citation>
    <scope>NUCLEOTIDE SEQUENCE</scope>
    <source>
        <strain evidence="7">MM31A-1</strain>
    </source>
</reference>
<keyword evidence="5" id="KW-0732">Signal</keyword>
<name>A0A7S3V6W3_9STRA</name>
<keyword evidence="3" id="KW-0378">Hydrolase</keyword>
<dbReference type="EMBL" id="HBIO01008047">
    <property type="protein sequence ID" value="CAE0461270.1"/>
    <property type="molecule type" value="Transcribed_RNA"/>
</dbReference>
<evidence type="ECO:0000256" key="1">
    <source>
        <dbReference type="ARBA" id="ARBA00008779"/>
    </source>
</evidence>
<evidence type="ECO:0000256" key="5">
    <source>
        <dbReference type="SAM" id="SignalP"/>
    </source>
</evidence>
<dbReference type="GO" id="GO:0004065">
    <property type="term" value="F:arylsulfatase activity"/>
    <property type="evidence" value="ECO:0007669"/>
    <property type="project" value="TreeGrafter"/>
</dbReference>
<feature type="domain" description="Sulfatase N-terminal" evidence="6">
    <location>
        <begin position="31"/>
        <end position="395"/>
    </location>
</feature>